<accession>A0A1F6UR28</accession>
<reference evidence="2 3" key="1">
    <citation type="journal article" date="2016" name="Nat. Commun.">
        <title>Thousands of microbial genomes shed light on interconnected biogeochemical processes in an aquifer system.</title>
        <authorList>
            <person name="Anantharaman K."/>
            <person name="Brown C.T."/>
            <person name="Hug L.A."/>
            <person name="Sharon I."/>
            <person name="Castelle C.J."/>
            <person name="Probst A.J."/>
            <person name="Thomas B.C."/>
            <person name="Singh A."/>
            <person name="Wilkins M.J."/>
            <person name="Karaoz U."/>
            <person name="Brodie E.L."/>
            <person name="Williams K.H."/>
            <person name="Hubbard S.S."/>
            <person name="Banfield J.F."/>
        </authorList>
    </citation>
    <scope>NUCLEOTIDE SEQUENCE [LARGE SCALE GENOMIC DNA]</scope>
</reference>
<organism evidence="2 3">
    <name type="scientific">Candidatus Nomurabacteria bacterium RIFCSPHIGHO2_01_FULL_38_19</name>
    <dbReference type="NCBI Taxonomy" id="1801732"/>
    <lineage>
        <taxon>Bacteria</taxon>
        <taxon>Candidatus Nomuraibacteriota</taxon>
    </lineage>
</organism>
<evidence type="ECO:0000313" key="2">
    <source>
        <dbReference type="EMBL" id="OGI59827.1"/>
    </source>
</evidence>
<proteinExistence type="predicted"/>
<gene>
    <name evidence="2" type="ORF">A2814_02400</name>
</gene>
<dbReference type="STRING" id="1801732.A2814_02400"/>
<dbReference type="EMBL" id="MFTI01000024">
    <property type="protein sequence ID" value="OGI59827.1"/>
    <property type="molecule type" value="Genomic_DNA"/>
</dbReference>
<dbReference type="Proteomes" id="UP000177869">
    <property type="component" value="Unassembled WGS sequence"/>
</dbReference>
<comment type="caution">
    <text evidence="2">The sequence shown here is derived from an EMBL/GenBank/DDBJ whole genome shotgun (WGS) entry which is preliminary data.</text>
</comment>
<feature type="region of interest" description="Disordered" evidence="1">
    <location>
        <begin position="1"/>
        <end position="62"/>
    </location>
</feature>
<sequence length="62" mass="7254">MPSERQTTEDQKGLEYEKKHHGSGQLKSQLDPAEIKKREISSSHGGRIKPKPNLEWYDRHQK</sequence>
<dbReference type="AlphaFoldDB" id="A0A1F6UR28"/>
<evidence type="ECO:0000313" key="3">
    <source>
        <dbReference type="Proteomes" id="UP000177869"/>
    </source>
</evidence>
<evidence type="ECO:0000256" key="1">
    <source>
        <dbReference type="SAM" id="MobiDB-lite"/>
    </source>
</evidence>
<feature type="compositionally biased region" description="Basic and acidic residues" evidence="1">
    <location>
        <begin position="1"/>
        <end position="18"/>
    </location>
</feature>
<protein>
    <submittedName>
        <fullName evidence="2">Uncharacterized protein</fullName>
    </submittedName>
</protein>
<name>A0A1F6UR28_9BACT</name>